<evidence type="ECO:0000259" key="1">
    <source>
        <dbReference type="PROSITE" id="PS50057"/>
    </source>
</evidence>
<dbReference type="CDD" id="cd13193">
    <property type="entry name" value="FERM_C_FARP1-like"/>
    <property type="match status" value="1"/>
</dbReference>
<feature type="domain" description="FERM" evidence="1">
    <location>
        <begin position="1"/>
        <end position="115"/>
    </location>
</feature>
<dbReference type="SUPFAM" id="SSF50729">
    <property type="entry name" value="PH domain-like"/>
    <property type="match status" value="1"/>
</dbReference>
<evidence type="ECO:0000313" key="2">
    <source>
        <dbReference type="Proteomes" id="UP000695022"/>
    </source>
</evidence>
<dbReference type="Proteomes" id="UP000695022">
    <property type="component" value="Unplaced"/>
</dbReference>
<dbReference type="Pfam" id="PF08736">
    <property type="entry name" value="FA"/>
    <property type="match status" value="1"/>
</dbReference>
<organism evidence="2 3">
    <name type="scientific">Priapulus caudatus</name>
    <name type="common">Priapulid worm</name>
    <dbReference type="NCBI Taxonomy" id="37621"/>
    <lineage>
        <taxon>Eukaryota</taxon>
        <taxon>Metazoa</taxon>
        <taxon>Ecdysozoa</taxon>
        <taxon>Scalidophora</taxon>
        <taxon>Priapulida</taxon>
        <taxon>Priapulimorpha</taxon>
        <taxon>Priapulimorphida</taxon>
        <taxon>Priapulidae</taxon>
        <taxon>Priapulus</taxon>
    </lineage>
</organism>
<dbReference type="InterPro" id="IPR018980">
    <property type="entry name" value="FERM_PH-like_C"/>
</dbReference>
<dbReference type="InterPro" id="IPR041788">
    <property type="entry name" value="FARP1/FARP2/FRMD7_FERM_C"/>
</dbReference>
<dbReference type="RefSeq" id="XP_014679596.1">
    <property type="nucleotide sequence ID" value="XM_014824110.1"/>
</dbReference>
<feature type="non-terminal residue" evidence="3">
    <location>
        <position position="160"/>
    </location>
</feature>
<accession>A0ABM1F575</accession>
<dbReference type="SMART" id="SM01195">
    <property type="entry name" value="FA"/>
    <property type="match status" value="1"/>
</dbReference>
<dbReference type="InterPro" id="IPR000299">
    <property type="entry name" value="FERM_domain"/>
</dbReference>
<name>A0ABM1F575_PRICU</name>
<dbReference type="SMART" id="SM01196">
    <property type="entry name" value="FERM_C"/>
    <property type="match status" value="1"/>
</dbReference>
<dbReference type="GeneID" id="106819488"/>
<protein>
    <submittedName>
        <fullName evidence="3">FERM domain-containing protein 7-like</fullName>
    </submittedName>
</protein>
<proteinExistence type="predicted"/>
<dbReference type="PROSITE" id="PS50057">
    <property type="entry name" value="FERM_3"/>
    <property type="match status" value="1"/>
</dbReference>
<dbReference type="InterPro" id="IPR014847">
    <property type="entry name" value="FA"/>
</dbReference>
<dbReference type="PANTHER" id="PTHR45858">
    <property type="entry name" value="FERM DOMAIN CONTAINING PROTEIN"/>
    <property type="match status" value="1"/>
</dbReference>
<evidence type="ECO:0000313" key="3">
    <source>
        <dbReference type="RefSeq" id="XP_014679596.1"/>
    </source>
</evidence>
<keyword evidence="2" id="KW-1185">Reference proteome</keyword>
<dbReference type="Pfam" id="PF09380">
    <property type="entry name" value="FERM_C"/>
    <property type="match status" value="1"/>
</dbReference>
<gene>
    <name evidence="3" type="primary">LOC106819488</name>
</gene>
<reference evidence="3" key="1">
    <citation type="submission" date="2025-08" db="UniProtKB">
        <authorList>
            <consortium name="RefSeq"/>
        </authorList>
    </citation>
    <scope>IDENTIFICATION</scope>
</reference>
<dbReference type="InterPro" id="IPR011993">
    <property type="entry name" value="PH-like_dom_sf"/>
</dbReference>
<sequence>MSPAEADLMLLDIARKVELYGIRMHTAKDHESVGLNVAVAHYGIIVFQNLTKINTFSWAKIRKISFKRKRFLIKLHPESQLYYKDTVDFYFDDRTRCKIFWKKCVEHHAFFRCATMDKVERRKKHFLSKGSSFRYSGRTLKEMVDHVRQAYVKRQTLKRF</sequence>
<dbReference type="InterPro" id="IPR051835">
    <property type="entry name" value="RAC1-GEF"/>
</dbReference>
<dbReference type="PANTHER" id="PTHR45858:SF5">
    <property type="entry name" value="MOESIN_EZRIN_RADIXIN HOMOLOG 1"/>
    <property type="match status" value="1"/>
</dbReference>
<dbReference type="Gene3D" id="2.30.29.30">
    <property type="entry name" value="Pleckstrin-homology domain (PH domain)/Phosphotyrosine-binding domain (PTB)"/>
    <property type="match status" value="1"/>
</dbReference>